<evidence type="ECO:0000256" key="5">
    <source>
        <dbReference type="PIRNR" id="PIRNR038994"/>
    </source>
</evidence>
<dbReference type="Gene3D" id="3.20.20.140">
    <property type="entry name" value="Metal-dependent hydrolases"/>
    <property type="match status" value="1"/>
</dbReference>
<reference evidence="10 11" key="1">
    <citation type="submission" date="2018-03" db="EMBL/GenBank/DDBJ databases">
        <authorList>
            <person name="Keele B.F."/>
        </authorList>
    </citation>
    <scope>NUCLEOTIDE SEQUENCE [LARGE SCALE GENOMIC DNA]</scope>
    <source>
        <strain evidence="10 11">CECT 8811</strain>
    </source>
</reference>
<evidence type="ECO:0000313" key="10">
    <source>
        <dbReference type="EMBL" id="SPF75775.1"/>
    </source>
</evidence>
<feature type="binding site" evidence="7">
    <location>
        <begin position="222"/>
        <end position="223"/>
    </location>
    <ligand>
        <name>substrate</name>
    </ligand>
</feature>
<dbReference type="SUPFAM" id="SSF51338">
    <property type="entry name" value="Composite domain of metallo-dependent hydrolases"/>
    <property type="match status" value="1"/>
</dbReference>
<evidence type="ECO:0000259" key="9">
    <source>
        <dbReference type="Pfam" id="PF01979"/>
    </source>
</evidence>
<keyword evidence="4 5" id="KW-0119">Carbohydrate metabolism</keyword>
<dbReference type="EC" id="3.5.1.25" evidence="10"/>
<keyword evidence="11" id="KW-1185">Reference proteome</keyword>
<sequence length="379" mass="39352">MMHGTVTFRGGRLFDGARLIDGYAISFKDWQRVAYGPDADVPNLGEVIDLGGDILGPGYVDLQVNGGDGIMLGDDPSVETLTRIARAHRALGVTHLLPTLITDTPEITRATIAATIDAIGQGVPGIAGLHLEGPHLSVARKGAHDAELIRPMQGGDLAELLAAAAALPCLKVTIAPENVTEAQVAAMAQAGILVSLGHTDADYDTCRSYMAAGARCVTHLFNAMSQLGNREPGLVGAALACGEVSTGLIADAVHVHPQSIRTAWAAKSEPGRVFLVSDAMAVAGSNKTQFTLKDRTIHRQNGQLTLADGTLAGADLELTTAIRVMVEQVGLPLEAVLGAATTAPAQLINLPLPTPTAATCRLSNLVRISRDLRAVSGLG</sequence>
<proteinExistence type="inferred from homology"/>
<dbReference type="PANTHER" id="PTHR11113:SF14">
    <property type="entry name" value="N-ACETYLGLUCOSAMINE-6-PHOSPHATE DEACETYLASE"/>
    <property type="match status" value="1"/>
</dbReference>
<dbReference type="OrthoDB" id="9776488at2"/>
<evidence type="ECO:0000256" key="7">
    <source>
        <dbReference type="PIRSR" id="PIRSR038994-2"/>
    </source>
</evidence>
<dbReference type="InterPro" id="IPR011059">
    <property type="entry name" value="Metal-dep_hydrolase_composite"/>
</dbReference>
<dbReference type="EMBL" id="OMOI01000001">
    <property type="protein sequence ID" value="SPF75775.1"/>
    <property type="molecule type" value="Genomic_DNA"/>
</dbReference>
<dbReference type="InterPro" id="IPR003764">
    <property type="entry name" value="GlcNAc_6-P_deAcase"/>
</dbReference>
<dbReference type="Gene3D" id="2.30.40.10">
    <property type="entry name" value="Urease, subunit C, domain 1"/>
    <property type="match status" value="1"/>
</dbReference>
<keyword evidence="3 5" id="KW-0378">Hydrolase</keyword>
<evidence type="ECO:0000256" key="6">
    <source>
        <dbReference type="PIRSR" id="PIRSR038994-1"/>
    </source>
</evidence>
<evidence type="ECO:0000256" key="2">
    <source>
        <dbReference type="ARBA" id="ARBA00022723"/>
    </source>
</evidence>
<evidence type="ECO:0000256" key="8">
    <source>
        <dbReference type="PIRSR" id="PIRSR038994-3"/>
    </source>
</evidence>
<dbReference type="Proteomes" id="UP000244911">
    <property type="component" value="Unassembled WGS sequence"/>
</dbReference>
<dbReference type="PIRSF" id="PIRSF038994">
    <property type="entry name" value="NagA"/>
    <property type="match status" value="1"/>
</dbReference>
<evidence type="ECO:0000256" key="4">
    <source>
        <dbReference type="ARBA" id="ARBA00023277"/>
    </source>
</evidence>
<dbReference type="GO" id="GO:0046872">
    <property type="term" value="F:metal ion binding"/>
    <property type="evidence" value="ECO:0007669"/>
    <property type="project" value="UniProtKB-KW"/>
</dbReference>
<dbReference type="Pfam" id="PF01979">
    <property type="entry name" value="Amidohydro_1"/>
    <property type="match status" value="1"/>
</dbReference>
<dbReference type="InterPro" id="IPR006680">
    <property type="entry name" value="Amidohydro-rel"/>
</dbReference>
<feature type="binding site" evidence="7">
    <location>
        <position position="254"/>
    </location>
    <ligand>
        <name>substrate</name>
    </ligand>
</feature>
<dbReference type="RefSeq" id="WP_108855848.1">
    <property type="nucleotide sequence ID" value="NZ_OMOI01000001.1"/>
</dbReference>
<comment type="cofactor">
    <cofactor evidence="8">
        <name>a divalent metal cation</name>
        <dbReference type="ChEBI" id="CHEBI:60240"/>
    </cofactor>
    <text evidence="8">Binds 1 divalent metal cation per subunit.</text>
</comment>
<dbReference type="GO" id="GO:0008448">
    <property type="term" value="F:N-acetylglucosamine-6-phosphate deacetylase activity"/>
    <property type="evidence" value="ECO:0007669"/>
    <property type="project" value="UniProtKB-EC"/>
</dbReference>
<dbReference type="SUPFAM" id="SSF51556">
    <property type="entry name" value="Metallo-dependent hydrolases"/>
    <property type="match status" value="1"/>
</dbReference>
<feature type="binding site" evidence="7">
    <location>
        <position position="143"/>
    </location>
    <ligand>
        <name>substrate</name>
    </ligand>
</feature>
<name>A0A2R8AIA7_9RHOB</name>
<feature type="binding site" evidence="8">
    <location>
        <position position="219"/>
    </location>
    <ligand>
        <name>Zn(2+)</name>
        <dbReference type="ChEBI" id="CHEBI:29105"/>
    </ligand>
</feature>
<evidence type="ECO:0000256" key="1">
    <source>
        <dbReference type="ARBA" id="ARBA00010716"/>
    </source>
</evidence>
<accession>A0A2R8AIA7</accession>
<dbReference type="InterPro" id="IPR032466">
    <property type="entry name" value="Metal_Hydrolase"/>
</dbReference>
<feature type="domain" description="Amidohydrolase-related" evidence="9">
    <location>
        <begin position="56"/>
        <end position="350"/>
    </location>
</feature>
<feature type="binding site" evidence="7">
    <location>
        <begin position="311"/>
        <end position="313"/>
    </location>
    <ligand>
        <name>substrate</name>
    </ligand>
</feature>
<feature type="active site" description="Proton donor/acceptor" evidence="6">
    <location>
        <position position="278"/>
    </location>
</feature>
<evidence type="ECO:0000313" key="11">
    <source>
        <dbReference type="Proteomes" id="UP000244911"/>
    </source>
</evidence>
<evidence type="ECO:0000256" key="3">
    <source>
        <dbReference type="ARBA" id="ARBA00022801"/>
    </source>
</evidence>
<comment type="similarity">
    <text evidence="1 5">Belongs to the metallo-dependent hydrolases superfamily. NagA family.</text>
</comment>
<feature type="binding site" evidence="7">
    <location>
        <position position="230"/>
    </location>
    <ligand>
        <name>substrate</name>
    </ligand>
</feature>
<gene>
    <name evidence="10" type="primary">nagA</name>
    <name evidence="10" type="ORF">ALP8811_00769</name>
</gene>
<dbReference type="GO" id="GO:0006046">
    <property type="term" value="P:N-acetylglucosamine catabolic process"/>
    <property type="evidence" value="ECO:0007669"/>
    <property type="project" value="TreeGrafter"/>
</dbReference>
<protein>
    <submittedName>
        <fullName evidence="10">N-acetylglucosamine-6-phosphate deacetylase</fullName>
        <ecNumber evidence="10">3.5.1.25</ecNumber>
    </submittedName>
</protein>
<keyword evidence="2 8" id="KW-0479">Metal-binding</keyword>
<dbReference type="NCBIfam" id="TIGR00221">
    <property type="entry name" value="nagA"/>
    <property type="match status" value="1"/>
</dbReference>
<dbReference type="PANTHER" id="PTHR11113">
    <property type="entry name" value="N-ACETYLGLUCOSAMINE-6-PHOSPHATE DEACETYLASE"/>
    <property type="match status" value="1"/>
</dbReference>
<organism evidence="10 11">
    <name type="scientific">Aliiroseovarius pelagivivens</name>
    <dbReference type="NCBI Taxonomy" id="1639690"/>
    <lineage>
        <taxon>Bacteria</taxon>
        <taxon>Pseudomonadati</taxon>
        <taxon>Pseudomonadota</taxon>
        <taxon>Alphaproteobacteria</taxon>
        <taxon>Rhodobacterales</taxon>
        <taxon>Paracoccaceae</taxon>
        <taxon>Aliiroseovarius</taxon>
    </lineage>
</organism>
<dbReference type="AlphaFoldDB" id="A0A2R8AIA7"/>
<feature type="binding site" evidence="8">
    <location>
        <position position="132"/>
    </location>
    <ligand>
        <name>Zn(2+)</name>
        <dbReference type="ChEBI" id="CHEBI:29105"/>
    </ligand>
</feature>
<feature type="binding site" evidence="8">
    <location>
        <position position="198"/>
    </location>
    <ligand>
        <name>Zn(2+)</name>
        <dbReference type="ChEBI" id="CHEBI:29105"/>
    </ligand>
</feature>